<dbReference type="STRING" id="888268.A0A1E5VN81"/>
<gene>
    <name evidence="8" type="ORF">BAE44_0012396</name>
</gene>
<dbReference type="Proteomes" id="UP000095767">
    <property type="component" value="Unassembled WGS sequence"/>
</dbReference>
<dbReference type="InterPro" id="IPR013083">
    <property type="entry name" value="Znf_RING/FYVE/PHD"/>
</dbReference>
<keyword evidence="2 5" id="KW-0863">Zinc-finger</keyword>
<accession>A0A1E5VN81</accession>
<keyword evidence="3" id="KW-0862">Zinc</keyword>
<dbReference type="EMBL" id="LWDX02034395">
    <property type="protein sequence ID" value="OEL26585.1"/>
    <property type="molecule type" value="Genomic_DNA"/>
</dbReference>
<dbReference type="PANTHER" id="PTHR46632:SF16">
    <property type="entry name" value="E3 UBIQUITIN-PROTEIN LIGASE SINA-LIKE 10"/>
    <property type="match status" value="1"/>
</dbReference>
<dbReference type="AlphaFoldDB" id="A0A1E5VN81"/>
<proteinExistence type="predicted"/>
<evidence type="ECO:0000256" key="6">
    <source>
        <dbReference type="SAM" id="MobiDB-lite"/>
    </source>
</evidence>
<dbReference type="UniPathway" id="UPA00143"/>
<keyword evidence="9" id="KW-1185">Reference proteome</keyword>
<evidence type="ECO:0000313" key="8">
    <source>
        <dbReference type="EMBL" id="OEL26585.1"/>
    </source>
</evidence>
<dbReference type="GO" id="GO:0008270">
    <property type="term" value="F:zinc ion binding"/>
    <property type="evidence" value="ECO:0007669"/>
    <property type="project" value="UniProtKB-KW"/>
</dbReference>
<dbReference type="GO" id="GO:0016567">
    <property type="term" value="P:protein ubiquitination"/>
    <property type="evidence" value="ECO:0007669"/>
    <property type="project" value="UniProtKB-UniPathway"/>
</dbReference>
<evidence type="ECO:0000256" key="4">
    <source>
        <dbReference type="ARBA" id="ARBA00024004"/>
    </source>
</evidence>
<evidence type="ECO:0000256" key="3">
    <source>
        <dbReference type="ARBA" id="ARBA00022833"/>
    </source>
</evidence>
<evidence type="ECO:0000259" key="7">
    <source>
        <dbReference type="PROSITE" id="PS51081"/>
    </source>
</evidence>
<dbReference type="Gene3D" id="3.30.40.10">
    <property type="entry name" value="Zinc/RING finger domain, C3HC4 (zinc finger)"/>
    <property type="match status" value="2"/>
</dbReference>
<dbReference type="PROSITE" id="PS51081">
    <property type="entry name" value="ZF_SIAH"/>
    <property type="match status" value="2"/>
</dbReference>
<organism evidence="8 9">
    <name type="scientific">Dichanthelium oligosanthes</name>
    <dbReference type="NCBI Taxonomy" id="888268"/>
    <lineage>
        <taxon>Eukaryota</taxon>
        <taxon>Viridiplantae</taxon>
        <taxon>Streptophyta</taxon>
        <taxon>Embryophyta</taxon>
        <taxon>Tracheophyta</taxon>
        <taxon>Spermatophyta</taxon>
        <taxon>Magnoliopsida</taxon>
        <taxon>Liliopsida</taxon>
        <taxon>Poales</taxon>
        <taxon>Poaceae</taxon>
        <taxon>PACMAD clade</taxon>
        <taxon>Panicoideae</taxon>
        <taxon>Panicodae</taxon>
        <taxon>Paniceae</taxon>
        <taxon>Dichantheliinae</taxon>
        <taxon>Dichanthelium</taxon>
    </lineage>
</organism>
<evidence type="ECO:0000313" key="9">
    <source>
        <dbReference type="Proteomes" id="UP000095767"/>
    </source>
</evidence>
<comment type="function">
    <text evidence="4">E3 ubiquitin-protein ligase that mediates ubiquitination and subsequent proteasomal degradation of target proteins. E3 ubiquitin ligases accept ubiquitin from an E2 ubiquitin-conjugating enzyme in the form of a thioester and then directly transfers the ubiquitin to targeted substrates. It probably triggers the ubiquitin-mediated degradation of different substrates.</text>
</comment>
<dbReference type="Pfam" id="PF21361">
    <property type="entry name" value="Sina_ZnF"/>
    <property type="match status" value="1"/>
</dbReference>
<feature type="region of interest" description="Disordered" evidence="6">
    <location>
        <begin position="1"/>
        <end position="21"/>
    </location>
</feature>
<evidence type="ECO:0000256" key="1">
    <source>
        <dbReference type="ARBA" id="ARBA00022723"/>
    </source>
</evidence>
<dbReference type="PANTHER" id="PTHR46632">
    <property type="entry name" value="E3 UBIQUITIN-PROTEIN LIGASE SINA-LIKE 4"/>
    <property type="match status" value="1"/>
</dbReference>
<evidence type="ECO:0000256" key="5">
    <source>
        <dbReference type="PROSITE-ProRule" id="PRU00455"/>
    </source>
</evidence>
<dbReference type="InterPro" id="IPR013010">
    <property type="entry name" value="Znf_SIAH"/>
</dbReference>
<evidence type="ECO:0000256" key="2">
    <source>
        <dbReference type="ARBA" id="ARBA00022771"/>
    </source>
</evidence>
<keyword evidence="1" id="KW-0479">Metal-binding</keyword>
<comment type="caution">
    <text evidence="8">The sequence shown here is derived from an EMBL/GenBank/DDBJ whole genome shotgun (WGS) entry which is preliminary data.</text>
</comment>
<sequence>MEQTSPSGGKKLKVDVPGGAGGQVKQEVEMEEANVGGAGVGELVAVDGATTSSVEVTVRFDKAKLHCPLCTLPLKPPIFQCDAGRHLACSACNGLLSGNKCYACGSGGSYGRNPELEDFLRSARIPCPYDVYGCRAHVAYCDADEHQRKCPCAPCCCPERERGCRFVGSPPMLLDHIAAEHSGSSPVVAVCYGQESNLTLTAARRWHALVGQEDRSLFLVSLAAPCSYDTAVSLVCVRANNGGSGAAGAPRYTCRLALELPNGGGGEEEDDGGGGGVVVMKFKVRSSALPGGTPALDQRAFLGLHQQLHSGDTLALSVRIDRLQPVGAATAAPNTTTIDGKPTWYCNVEANEGGAAAPAAVEGTVTVRIYKANLDCPLCTLPLKPPIFQRLRRPARRQPVLRVCNTALEDYLRAVTIPCPYDVYGCRAYVAYCDADDHRRECPGAPCCCPEPGCPFSGSPRMLLAHIAGEHATACPVPVAYGRERRLMAQLVRRWHAVVGEEDGSLFLVSLCALGAVTAVSLVCLRANAGAAAAAQYKCRLALELPGGGGGEDGRVASGLRDASMQHYKFSENYEELSCHVRETAAPPMEKRECPCAPCGCSESGCSFVGSPLMLCDHLRDAHGWPVDKTRYGRPQNLRLPESQRRCLLIAEEDECVLLVVAMGVPGECREVSLLCLRESAAVGPQYTSRMWAMGHMAAGVAKVQSVMMEVEVPSCTVPGEAAAVPLVVHRKMLHRASTEIHLSARINKELDSRSKELNDLASQSESDFNRRNLRQDIEKIAFAYSLLVEESDGRALTNEEVPIDSKSWWERAAKT</sequence>
<dbReference type="SUPFAM" id="SSF49599">
    <property type="entry name" value="TRAF domain-like"/>
    <property type="match status" value="3"/>
</dbReference>
<name>A0A1E5VN81_9POAL</name>
<feature type="domain" description="SIAH-type" evidence="7">
    <location>
        <begin position="414"/>
        <end position="472"/>
    </location>
</feature>
<protein>
    <recommendedName>
        <fullName evidence="7">SIAH-type domain-containing protein</fullName>
    </recommendedName>
</protein>
<feature type="domain" description="SIAH-type" evidence="7">
    <location>
        <begin position="122"/>
        <end position="182"/>
    </location>
</feature>
<dbReference type="OrthoDB" id="605468at2759"/>
<dbReference type="InterPro" id="IPR044286">
    <property type="entry name" value="SINL_plant"/>
</dbReference>
<reference evidence="8 9" key="1">
    <citation type="submission" date="2016-09" db="EMBL/GenBank/DDBJ databases">
        <title>The draft genome of Dichanthelium oligosanthes: A C3 panicoid grass species.</title>
        <authorList>
            <person name="Studer A.J."/>
            <person name="Schnable J.C."/>
            <person name="Brutnell T.P."/>
        </authorList>
    </citation>
    <scope>NUCLEOTIDE SEQUENCE [LARGE SCALE GENOMIC DNA]</scope>
    <source>
        <strain evidence="9">cv. Kellogg 1175</strain>
        <tissue evidence="8">Leaf</tissue>
    </source>
</reference>